<accession>A0A1Q9ERV3</accession>
<evidence type="ECO:0000313" key="2">
    <source>
        <dbReference type="EMBL" id="OLQ10157.1"/>
    </source>
</evidence>
<dbReference type="Proteomes" id="UP000186817">
    <property type="component" value="Unassembled WGS sequence"/>
</dbReference>
<organism evidence="2 3">
    <name type="scientific">Symbiodinium microadriaticum</name>
    <name type="common">Dinoflagellate</name>
    <name type="synonym">Zooxanthella microadriatica</name>
    <dbReference type="NCBI Taxonomy" id="2951"/>
    <lineage>
        <taxon>Eukaryota</taxon>
        <taxon>Sar</taxon>
        <taxon>Alveolata</taxon>
        <taxon>Dinophyceae</taxon>
        <taxon>Suessiales</taxon>
        <taxon>Symbiodiniaceae</taxon>
        <taxon>Symbiodinium</taxon>
    </lineage>
</organism>
<evidence type="ECO:0000256" key="1">
    <source>
        <dbReference type="SAM" id="MobiDB-lite"/>
    </source>
</evidence>
<dbReference type="EMBL" id="LSRX01000083">
    <property type="protein sequence ID" value="OLQ10157.1"/>
    <property type="molecule type" value="Genomic_DNA"/>
</dbReference>
<sequence>MAAACCLNESCEDVADEKPEDFWRGFGLTDGPEPTAAEDHVPNTEDLLPETTEPQRGFEEEQQDIAAKAAAREAQRRENMRKAQEDAEAEEARIETEPTGPRTLQLSREEVKALRENNEELLVLLRRISSDAVFSLEDNGQLTLSSMMPHSARHAELCVRVRALICGARSTVENKRQCRVKALLGNETGSALDLRALPQEGPNATVKDLPNASLVEDRAYAASAMTPAELEVSKQLGISVGEAQWRRTQDGPIVVPYRAVPRISAGGPGNFPVGAQLWLAGGEAEPGTAQILLYSTIFLKVPCYRPWLYGNWKRGDRLAPWYRTDGSAREGQGPESEIPAVDIRAAGHAFSIDSGKLLLLGERRARRSAFFKTDGAAPGLGTTMAESLLNLSEVVQVAQMPMIETNLDVLFLNKSLCPPLSELYLKETKAFYASKIHFFNGKNWQIRTLIANEKYYTVPVVVNTGGIAYNRPIFSDFVQMHFLTNYQRSMWHGHTKKHVQFPTPLGDGMSIDQVWPGGEGNNFGTEDWLESS</sequence>
<protein>
    <submittedName>
        <fullName evidence="2">Uncharacterized protein</fullName>
    </submittedName>
</protein>
<comment type="caution">
    <text evidence="2">The sequence shown here is derived from an EMBL/GenBank/DDBJ whole genome shotgun (WGS) entry which is preliminary data.</text>
</comment>
<dbReference type="OrthoDB" id="10346778at2759"/>
<feature type="region of interest" description="Disordered" evidence="1">
    <location>
        <begin position="22"/>
        <end position="101"/>
    </location>
</feature>
<keyword evidence="3" id="KW-1185">Reference proteome</keyword>
<dbReference type="AlphaFoldDB" id="A0A1Q9ERV3"/>
<gene>
    <name evidence="2" type="ORF">AK812_SmicGene6181</name>
</gene>
<proteinExistence type="predicted"/>
<evidence type="ECO:0000313" key="3">
    <source>
        <dbReference type="Proteomes" id="UP000186817"/>
    </source>
</evidence>
<feature type="compositionally biased region" description="Basic and acidic residues" evidence="1">
    <location>
        <begin position="70"/>
        <end position="96"/>
    </location>
</feature>
<reference evidence="2 3" key="1">
    <citation type="submission" date="2016-02" db="EMBL/GenBank/DDBJ databases">
        <title>Genome analysis of coral dinoflagellate symbionts highlights evolutionary adaptations to a symbiotic lifestyle.</title>
        <authorList>
            <person name="Aranda M."/>
            <person name="Li Y."/>
            <person name="Liew Y.J."/>
            <person name="Baumgarten S."/>
            <person name="Simakov O."/>
            <person name="Wilson M."/>
            <person name="Piel J."/>
            <person name="Ashoor H."/>
            <person name="Bougouffa S."/>
            <person name="Bajic V.B."/>
            <person name="Ryu T."/>
            <person name="Ravasi T."/>
            <person name="Bayer T."/>
            <person name="Micklem G."/>
            <person name="Kim H."/>
            <person name="Bhak J."/>
            <person name="Lajeunesse T.C."/>
            <person name="Voolstra C.R."/>
        </authorList>
    </citation>
    <scope>NUCLEOTIDE SEQUENCE [LARGE SCALE GENOMIC DNA]</scope>
    <source>
        <strain evidence="2 3">CCMP2467</strain>
    </source>
</reference>
<name>A0A1Q9ERV3_SYMMI</name>